<reference evidence="1 2" key="1">
    <citation type="submission" date="2021-06" db="EMBL/GenBank/DDBJ databases">
        <title>Microbial metabolic specificity influences pelagic lipid remineralization.</title>
        <authorList>
            <person name="Behrendt L."/>
            <person name="Hunter J.E."/>
            <person name="Alcolombri U."/>
            <person name="Smriga S."/>
            <person name="Mincer T."/>
            <person name="Lowenstein D.P."/>
            <person name="Peaudecerf F.J."/>
            <person name="Fernandez V.I."/>
            <person name="Fredricks H."/>
            <person name="Almblad H."/>
            <person name="Harrison J.J."/>
            <person name="Stocker R."/>
            <person name="Van Mooy B.A.S."/>
        </authorList>
    </citation>
    <scope>NUCLEOTIDE SEQUENCE [LARGE SCALE GENOMIC DNA]</scope>
    <source>
        <strain evidence="1 2">HP15-B</strain>
    </source>
</reference>
<evidence type="ECO:0000313" key="1">
    <source>
        <dbReference type="EMBL" id="QWV11820.1"/>
    </source>
</evidence>
<dbReference type="RefSeq" id="WP_014577354.1">
    <property type="nucleotide sequence ID" value="NZ_CP076686.1"/>
</dbReference>
<dbReference type="GeneID" id="78560592"/>
<name>A0ABX8IFC6_9GAMM</name>
<dbReference type="EMBL" id="CP076686">
    <property type="protein sequence ID" value="QWV11820.1"/>
    <property type="molecule type" value="Genomic_DNA"/>
</dbReference>
<keyword evidence="2" id="KW-1185">Reference proteome</keyword>
<accession>A0ABX8IFC6</accession>
<sequence>MTDMEKDVFAHTAFGKLALKKMQPVPDNFRLFEAGWLGEQPKDWEVMEVKGAEFRRAKSGPRKGRLAIKIRGTERTVYLTKDQIKEESSGND</sequence>
<organism evidence="1 2">
    <name type="scientific">Marinobacter adhaerens</name>
    <dbReference type="NCBI Taxonomy" id="1033846"/>
    <lineage>
        <taxon>Bacteria</taxon>
        <taxon>Pseudomonadati</taxon>
        <taxon>Pseudomonadota</taxon>
        <taxon>Gammaproteobacteria</taxon>
        <taxon>Pseudomonadales</taxon>
        <taxon>Marinobacteraceae</taxon>
        <taxon>Marinobacter</taxon>
    </lineage>
</organism>
<evidence type="ECO:0000313" key="2">
    <source>
        <dbReference type="Proteomes" id="UP000683442"/>
    </source>
</evidence>
<protein>
    <submittedName>
        <fullName evidence="1">Uncharacterized protein</fullName>
    </submittedName>
</protein>
<dbReference type="Proteomes" id="UP000683442">
    <property type="component" value="Chromosome"/>
</dbReference>
<gene>
    <name evidence="1" type="ORF">KQ249_14125</name>
</gene>
<proteinExistence type="predicted"/>